<feature type="compositionally biased region" description="Acidic residues" evidence="1">
    <location>
        <begin position="1"/>
        <end position="11"/>
    </location>
</feature>
<accession>A0ABR1VB32</accession>
<gene>
    <name evidence="2" type="ORF">PG996_007528</name>
</gene>
<dbReference type="Proteomes" id="UP001446871">
    <property type="component" value="Unassembled WGS sequence"/>
</dbReference>
<name>A0ABR1VB32_9PEZI</name>
<evidence type="ECO:0000256" key="1">
    <source>
        <dbReference type="SAM" id="MobiDB-lite"/>
    </source>
</evidence>
<protein>
    <submittedName>
        <fullName evidence="2">Uncharacterized protein</fullName>
    </submittedName>
</protein>
<comment type="caution">
    <text evidence="2">The sequence shown here is derived from an EMBL/GenBank/DDBJ whole genome shotgun (WGS) entry which is preliminary data.</text>
</comment>
<proteinExistence type="predicted"/>
<keyword evidence="3" id="KW-1185">Reference proteome</keyword>
<organism evidence="2 3">
    <name type="scientific">Apiospora saccharicola</name>
    <dbReference type="NCBI Taxonomy" id="335842"/>
    <lineage>
        <taxon>Eukaryota</taxon>
        <taxon>Fungi</taxon>
        <taxon>Dikarya</taxon>
        <taxon>Ascomycota</taxon>
        <taxon>Pezizomycotina</taxon>
        <taxon>Sordariomycetes</taxon>
        <taxon>Xylariomycetidae</taxon>
        <taxon>Amphisphaeriales</taxon>
        <taxon>Apiosporaceae</taxon>
        <taxon>Apiospora</taxon>
    </lineage>
</organism>
<evidence type="ECO:0000313" key="3">
    <source>
        <dbReference type="Proteomes" id="UP001446871"/>
    </source>
</evidence>
<dbReference type="EMBL" id="JAQQWM010000004">
    <property type="protein sequence ID" value="KAK8068416.1"/>
    <property type="molecule type" value="Genomic_DNA"/>
</dbReference>
<evidence type="ECO:0000313" key="2">
    <source>
        <dbReference type="EMBL" id="KAK8068416.1"/>
    </source>
</evidence>
<sequence>MVIDLTDDDDGDRPSPAPALPLNPHQGENHVLHNGFCIHIGDHVKAITIEDSCGAQFPKVTGIGRSAQGGKRWQPKVVVQPEHWPNNIVAPGLRSGDVEYGFHSDGLGRVELQHHAVCLSMKRPW</sequence>
<reference evidence="2 3" key="1">
    <citation type="submission" date="2023-01" db="EMBL/GenBank/DDBJ databases">
        <title>Analysis of 21 Apiospora genomes using comparative genomics revels a genus with tremendous synthesis potential of carbohydrate active enzymes and secondary metabolites.</title>
        <authorList>
            <person name="Sorensen T."/>
        </authorList>
    </citation>
    <scope>NUCLEOTIDE SEQUENCE [LARGE SCALE GENOMIC DNA]</scope>
    <source>
        <strain evidence="2 3">CBS 83171</strain>
    </source>
</reference>
<feature type="region of interest" description="Disordered" evidence="1">
    <location>
        <begin position="1"/>
        <end position="26"/>
    </location>
</feature>